<dbReference type="EMBL" id="WPHR01000003">
    <property type="protein sequence ID" value="MUZ72043.1"/>
    <property type="molecule type" value="Genomic_DNA"/>
</dbReference>
<feature type="transmembrane region" description="Helical" evidence="1">
    <location>
        <begin position="40"/>
        <end position="66"/>
    </location>
</feature>
<keyword evidence="1" id="KW-0812">Transmembrane</keyword>
<protein>
    <recommendedName>
        <fullName evidence="6">Transmembrane protein</fullName>
    </recommendedName>
</protein>
<reference evidence="2 4" key="1">
    <citation type="submission" date="2018-08" db="EMBL/GenBank/DDBJ databases">
        <title>Genome sequencing of Agrobacterium vitis strain ICMP 10754.</title>
        <authorList>
            <person name="Visnovsky S.B."/>
            <person name="Pitman A.R."/>
        </authorList>
    </citation>
    <scope>NUCLEOTIDE SEQUENCE [LARGE SCALE GENOMIC DNA]</scope>
    <source>
        <strain evidence="2 4">ICMP 10754</strain>
    </source>
</reference>
<evidence type="ECO:0000313" key="5">
    <source>
        <dbReference type="Proteomes" id="UP000477951"/>
    </source>
</evidence>
<dbReference type="OrthoDB" id="5959103at2"/>
<dbReference type="Proteomes" id="UP000436911">
    <property type="component" value="Unassembled WGS sequence"/>
</dbReference>
<comment type="caution">
    <text evidence="3">The sequence shown here is derived from an EMBL/GenBank/DDBJ whole genome shotgun (WGS) entry which is preliminary data.</text>
</comment>
<dbReference type="Proteomes" id="UP000477951">
    <property type="component" value="Unassembled WGS sequence"/>
</dbReference>
<name>A0A368NVY0_AGRVI</name>
<gene>
    <name evidence="2" type="ORF">DXT89_16915</name>
    <name evidence="3" type="ORF">GOZ90_05030</name>
</gene>
<dbReference type="GeneID" id="60682516"/>
<organism evidence="3 5">
    <name type="scientific">Agrobacterium vitis</name>
    <name type="common">Rhizobium vitis</name>
    <dbReference type="NCBI Taxonomy" id="373"/>
    <lineage>
        <taxon>Bacteria</taxon>
        <taxon>Pseudomonadati</taxon>
        <taxon>Pseudomonadota</taxon>
        <taxon>Alphaproteobacteria</taxon>
        <taxon>Hyphomicrobiales</taxon>
        <taxon>Rhizobiaceae</taxon>
        <taxon>Rhizobium/Agrobacterium group</taxon>
        <taxon>Agrobacterium</taxon>
    </lineage>
</organism>
<evidence type="ECO:0000313" key="4">
    <source>
        <dbReference type="Proteomes" id="UP000436911"/>
    </source>
</evidence>
<evidence type="ECO:0008006" key="6">
    <source>
        <dbReference type="Google" id="ProtNLM"/>
    </source>
</evidence>
<evidence type="ECO:0000256" key="1">
    <source>
        <dbReference type="SAM" id="Phobius"/>
    </source>
</evidence>
<reference evidence="3 5" key="2">
    <citation type="submission" date="2019-12" db="EMBL/GenBank/DDBJ databases">
        <title>Whole-genome sequencing of Allorhizobium vitis.</title>
        <authorList>
            <person name="Gan H.M."/>
            <person name="Szegedi E."/>
            <person name="Burr T."/>
            <person name="Savka M.A."/>
        </authorList>
    </citation>
    <scope>NUCLEOTIDE SEQUENCE [LARGE SCALE GENOMIC DNA]</scope>
    <source>
        <strain evidence="3 5">CG516</strain>
    </source>
</reference>
<keyword evidence="1" id="KW-1133">Transmembrane helix</keyword>
<proteinExistence type="predicted"/>
<dbReference type="EMBL" id="QUSG01000009">
    <property type="protein sequence ID" value="KAA3525747.1"/>
    <property type="molecule type" value="Genomic_DNA"/>
</dbReference>
<dbReference type="RefSeq" id="WP_114386580.1">
    <property type="nucleotide sequence ID" value="NZ_CP055265.1"/>
</dbReference>
<dbReference type="AlphaFoldDB" id="A0A368NVY0"/>
<evidence type="ECO:0000313" key="3">
    <source>
        <dbReference type="EMBL" id="MUZ72043.1"/>
    </source>
</evidence>
<accession>A0A368NVY0</accession>
<sequence>MTEKKTKTYHMDTENGRLHLGRFNLPIPQSRGGRITVGSLLVVGGCLGFLPVLGFWMVPLGVLVLSHDVAPVRRFRRRAGLKFARAQKNGWKLGRKRRPHMQR</sequence>
<keyword evidence="1" id="KW-0472">Membrane</keyword>
<evidence type="ECO:0000313" key="2">
    <source>
        <dbReference type="EMBL" id="KAA3525747.1"/>
    </source>
</evidence>